<dbReference type="Gene3D" id="3.40.50.1820">
    <property type="entry name" value="alpha/beta hydrolase"/>
    <property type="match status" value="1"/>
</dbReference>
<dbReference type="SMART" id="SM00827">
    <property type="entry name" value="PKS_AT"/>
    <property type="match status" value="1"/>
</dbReference>
<dbReference type="Pfam" id="PF14765">
    <property type="entry name" value="PS-DH"/>
    <property type="match status" value="1"/>
</dbReference>
<name>A0A0P1BPX9_9BASI</name>
<dbReference type="OrthoDB" id="329835at2759"/>
<evidence type="ECO:0000256" key="5">
    <source>
        <dbReference type="ARBA" id="ARBA00023268"/>
    </source>
</evidence>
<dbReference type="InterPro" id="IPR042104">
    <property type="entry name" value="PKS_dehydratase_sf"/>
</dbReference>
<dbReference type="GO" id="GO:0031177">
    <property type="term" value="F:phosphopantetheine binding"/>
    <property type="evidence" value="ECO:0007669"/>
    <property type="project" value="InterPro"/>
</dbReference>
<dbReference type="SUPFAM" id="SSF47336">
    <property type="entry name" value="ACP-like"/>
    <property type="match status" value="1"/>
</dbReference>
<dbReference type="GO" id="GO:0004312">
    <property type="term" value="F:fatty acid synthase activity"/>
    <property type="evidence" value="ECO:0007669"/>
    <property type="project" value="TreeGrafter"/>
</dbReference>
<dbReference type="Proteomes" id="UP000054845">
    <property type="component" value="Unassembled WGS sequence"/>
</dbReference>
<keyword evidence="5" id="KW-0511">Multifunctional enzyme</keyword>
<evidence type="ECO:0000313" key="11">
    <source>
        <dbReference type="Proteomes" id="UP000054845"/>
    </source>
</evidence>
<dbReference type="InterPro" id="IPR020841">
    <property type="entry name" value="PKS_Beta-ketoAc_synthase_dom"/>
</dbReference>
<dbReference type="SUPFAM" id="SSF52151">
    <property type="entry name" value="FabD/lysophospholipase-like"/>
    <property type="match status" value="1"/>
</dbReference>
<dbReference type="InterPro" id="IPR014030">
    <property type="entry name" value="Ketoacyl_synth_N"/>
</dbReference>
<dbReference type="SUPFAM" id="SSF53335">
    <property type="entry name" value="S-adenosyl-L-methionine-dependent methyltransferases"/>
    <property type="match status" value="1"/>
</dbReference>
<feature type="region of interest" description="C-terminal hotdog fold" evidence="6">
    <location>
        <begin position="1076"/>
        <end position="1231"/>
    </location>
</feature>
<accession>A0A0P1BPX9</accession>
<dbReference type="InterPro" id="IPR057326">
    <property type="entry name" value="KR_dom"/>
</dbReference>
<feature type="domain" description="Carrier" evidence="7">
    <location>
        <begin position="2231"/>
        <end position="2307"/>
    </location>
</feature>
<dbReference type="SMART" id="SM00826">
    <property type="entry name" value="PKS_DH"/>
    <property type="match status" value="1"/>
</dbReference>
<protein>
    <submittedName>
        <fullName evidence="10">Animal-type fatty acid synthase and related proteins</fullName>
    </submittedName>
</protein>
<feature type="region of interest" description="N-terminal hotdog fold" evidence="6">
    <location>
        <begin position="930"/>
        <end position="1058"/>
    </location>
</feature>
<dbReference type="InterPro" id="IPR050091">
    <property type="entry name" value="PKS_NRPS_Biosynth_Enz"/>
</dbReference>
<dbReference type="InterPro" id="IPR006162">
    <property type="entry name" value="Ppantetheine_attach_site"/>
</dbReference>
<keyword evidence="4" id="KW-0843">Virulence</keyword>
<dbReference type="InterPro" id="IPR049551">
    <property type="entry name" value="PKS_DH_C"/>
</dbReference>
<evidence type="ECO:0000256" key="3">
    <source>
        <dbReference type="ARBA" id="ARBA00022679"/>
    </source>
</evidence>
<dbReference type="InterPro" id="IPR020806">
    <property type="entry name" value="PKS_PP-bd"/>
</dbReference>
<dbReference type="PROSITE" id="PS52019">
    <property type="entry name" value="PKS_MFAS_DH"/>
    <property type="match status" value="1"/>
</dbReference>
<dbReference type="InterPro" id="IPR029058">
    <property type="entry name" value="AB_hydrolase_fold"/>
</dbReference>
<dbReference type="SMART" id="SM00823">
    <property type="entry name" value="PKS_PP"/>
    <property type="match status" value="1"/>
</dbReference>
<dbReference type="InterPro" id="IPR014043">
    <property type="entry name" value="Acyl_transferase_dom"/>
</dbReference>
<dbReference type="GO" id="GO:0006633">
    <property type="term" value="P:fatty acid biosynthetic process"/>
    <property type="evidence" value="ECO:0007669"/>
    <property type="project" value="InterPro"/>
</dbReference>
<dbReference type="InterPro" id="IPR032821">
    <property type="entry name" value="PKS_assoc"/>
</dbReference>
<dbReference type="Pfam" id="PF00975">
    <property type="entry name" value="Thioesterase"/>
    <property type="match status" value="1"/>
</dbReference>
<evidence type="ECO:0000256" key="1">
    <source>
        <dbReference type="ARBA" id="ARBA00022450"/>
    </source>
</evidence>
<dbReference type="GO" id="GO:0044550">
    <property type="term" value="P:secondary metabolite biosynthetic process"/>
    <property type="evidence" value="ECO:0007669"/>
    <property type="project" value="UniProtKB-ARBA"/>
</dbReference>
<dbReference type="InterPro" id="IPR029063">
    <property type="entry name" value="SAM-dependent_MTases_sf"/>
</dbReference>
<dbReference type="Pfam" id="PF16197">
    <property type="entry name" value="KAsynt_C_assoc"/>
    <property type="match status" value="1"/>
</dbReference>
<dbReference type="PANTHER" id="PTHR43775">
    <property type="entry name" value="FATTY ACID SYNTHASE"/>
    <property type="match status" value="1"/>
</dbReference>
<dbReference type="Gene3D" id="3.40.50.150">
    <property type="entry name" value="Vaccinia Virus protein VP39"/>
    <property type="match status" value="1"/>
</dbReference>
<keyword evidence="3" id="KW-0808">Transferase</keyword>
<dbReference type="InterPro" id="IPR018201">
    <property type="entry name" value="Ketoacyl_synth_AS"/>
</dbReference>
<dbReference type="Pfam" id="PF08659">
    <property type="entry name" value="KR"/>
    <property type="match status" value="1"/>
</dbReference>
<evidence type="ECO:0000256" key="6">
    <source>
        <dbReference type="PROSITE-ProRule" id="PRU01363"/>
    </source>
</evidence>
<dbReference type="PROSITE" id="PS50075">
    <property type="entry name" value="CARRIER"/>
    <property type="match status" value="1"/>
</dbReference>
<dbReference type="CDD" id="cd00833">
    <property type="entry name" value="PKS"/>
    <property type="match status" value="1"/>
</dbReference>
<dbReference type="Pfam" id="PF00109">
    <property type="entry name" value="ketoacyl-synt"/>
    <property type="match status" value="1"/>
</dbReference>
<dbReference type="Gene3D" id="3.40.366.10">
    <property type="entry name" value="Malonyl-Coenzyme A Acyl Carrier Protein, domain 2"/>
    <property type="match status" value="1"/>
</dbReference>
<dbReference type="PROSITE" id="PS00606">
    <property type="entry name" value="KS3_1"/>
    <property type="match status" value="1"/>
</dbReference>
<dbReference type="PROSITE" id="PS52004">
    <property type="entry name" value="KS3_2"/>
    <property type="match status" value="1"/>
</dbReference>
<dbReference type="InterPro" id="IPR036291">
    <property type="entry name" value="NAD(P)-bd_dom_sf"/>
</dbReference>
<keyword evidence="11" id="KW-1185">Reference proteome</keyword>
<dbReference type="Gene3D" id="3.40.47.10">
    <property type="match status" value="1"/>
</dbReference>
<dbReference type="EMBL" id="CCYA01000275">
    <property type="protein sequence ID" value="CEH18635.1"/>
    <property type="molecule type" value="Genomic_DNA"/>
</dbReference>
<proteinExistence type="predicted"/>
<dbReference type="Gene3D" id="3.40.50.720">
    <property type="entry name" value="NAD(P)-binding Rossmann-like Domain"/>
    <property type="match status" value="2"/>
</dbReference>
<feature type="active site" description="Proton acceptor; for dehydratase activity" evidence="6">
    <location>
        <position position="962"/>
    </location>
</feature>
<dbReference type="SUPFAM" id="SSF53474">
    <property type="entry name" value="alpha/beta-Hydrolases"/>
    <property type="match status" value="1"/>
</dbReference>
<sequence length="2677" mass="288701">MDTCTTQQEAIAIVGIACEFPSGRHSDRNLDADAYWSFLREGKTAYEDIPNARFNASAWHGKGPGKVITSTACIMKHADMFDAVQFHVSSADARAMTVSTRKLIELSHVALQDAGIEHRARPVGVYAAGVTYDILANSDHDEFDAAGSVAGYPNAIANRISLALDLHGPSIPIDNACSSTLTALHLALQGLRSGDCESALVAGCQFNSRIEEFIQLTQAQVLSPDGMCKPFDADADGFGKSDGAAVVCLKPLSAAIRDGDHVYAQILGSALTTNGAAVTVNAPSAAHQKAAIERAYLQAGRDPAECDYAELHATGTAVGDPIEANAVGEVLGRNRMGRPLVLGSVKGNMGHLENTAFLASLLKCIYMLRDRVIPPQANLKRLNPRIDWRRHNMRLAVPNEQLEGGEQPLISLSSFGIGGTNGHVVVQAHAQGSQDESEALADASAAQDEINFMEEPVLLILGALSPKAFHKIIAGLKEQLSEASAASTRDMLPWKDVSSLTTRLARQARQCTWRASKVVQLADLCSGDWKVSMPEPVLVPRIPAPLVLVFSGQGPQHWRMGYDLFRRFRHFRQTALELDEVHRSMTGISLIHDVGLFDSQQSAKAEQLAAIEWPARLIFPSLTLFQCALFDTLVAILGRQPDVVVGHSAGEAAVLYASGSATRQLAMQVAVLRGRHMSAAETLGAGMLALACDERTALGLVEAVSGSPKGESESVGLSVAAYNSATAVALSGPRVALELVAQEAAKRSIRANVLRTKVPSHSSWMEICKEEFLAEARVLFANEAACFRRPQIKTFSSVTASPMLDSFSVEYLWQNIRQPVQFHQAISAIGRMHPGATFFEISPHPVLLPYVAESVAGSATLASARRPDKQGRSLEVKTFMDSIGRLCTQGHGSLRSEHLTWGISATRSRDVFPAMPYPFERQAFPIYAEHASQRRKLFQSQGPLCHPRLRMSRATHPLLAEHVVQGEPIVPAAAFLEMALEFGANTLYRCSFASMLSIPRDRPSTIEVSLDGARWAVRTQRPALGHRLDAGSEWDALQGGPFNVVHAQGFLSRAPHTSSGGAVVEKVDLQALRSTLDVGDIKALYERGWNHTMSYGPRFRRMQKLWVGNDDVLAVIDGAGDEQVMQDGYVTSPAVVDCALHPLLHFVVGKNGLASPPSAYYLPSSVERVLLHPAYSEGQRDMRSDVASWSHLVSWRLDHFIADLCILALDGTPLITFEGLKLARHSAVSASPEQAHEMVWMPLASAPERTKTERKEEIVFRLPTSTRGLSEEEAAMLDNKARSVGRRILSRRTPDELFKLGVRASVLLEATHTATLTPTLGITQTLEANLSSRYYVHADALELLEHFVDSHEDGERSFQTYLSHPVIRRHLAAEAEEASVEDVQRCLEDLLDQFEAAGRRSIRILEIGCNNGELTLPLCKLLTRRQPSSASVVALTITDESAQRASTTHSATTWEYAVASPFNPFQPVFEQPQLEPGSFDVVVGFEPAALSGGSMESRWLEISALKNLQLLLAPGGHLVLLAPDPARGRTIKPNAPGSVFRDVLSAVLSSQAPSRSPDGVSPLPLAGQGVPSLLEDVEGYTKSTTLDARTGTPSRNTPYQLHIAQKADIPQPLAQVDSYAYSMGEEMALRRKLESSETSRKSPLWITTTNVLDFGAAVGIARCLRAERPDIHLSVTQIPSEWTEQAGKDALQRLAANAVSGTEIQLDADGIAHVPALVANPTPLPGRLRTASIATSTVRSPAVKPVWTDRRLTLLRDDAHVPAHYSAASSHEDHVVFDDSIAKSRAVIGIASVARTMHAWTGGLTLPSQRPRVLLLDDGSPEALGAKWALRMACDENQIHVCAIPAHADEVALVWEISSEVDGATFDMILAGSMTRELSQIAEEVLLSRGATIYPWNERDAGLAFDLFARSPMVHATLADFVARHGWLPTDITPAPSGVLGHLDAGHQLSGEGLFDASKAYILIGGVGGLGVELAAWMVRQGAKHILLTSRSGHEYFRSTDDENVRARRTLGAMRSEQGTRIDVVASDATDETAMRSAISSITSEGITIGGVVVMPVVLNDALFESQTSESFQNMFNIKLRPLLNLEKVCDLGKVDFVAFFSSVAALVGNPGQSNYVAANMAGEAFVRRHRSAFAIAVPGISDVGVLARHVGKSSRLADLISLSMTAEAFFQSFGDAVKRSRKRNVDLYIPDLAWPATRSALAKSGSRLPLRCRAIMGRDAIAGTLDPHGNGDGKSKFDIAPLIADALGTDEEIDPLLPFAAYGLDSLAATRLSSAIKANTGVQVSQIQLLGGLSIEGLVEMLESLQAAKTAAAGAPDADGVGHGARGGGVTTETRVKELQGVGSKYLKALVKLRDGEGSPIVLLHDGGGGVQLFHRLPLDLQAPLWAIQVTEEVPYDEDLLEVARYYISLLDADQELSFHQAPWRIAGFSASSAIALCMARILEARGSPLGQLALIDNSPTLLACPHLVMSTTQASMKREEHVVRALETVARCSELDPGADGSGKKFASALWTLAARRRQQWTSPATTPTSQTPSVAPASVNIDLKDDAFLNTFCQRLAQSSEMVYKAAARFATNRDASPALHQAVDDKPIDFAPLFKWLGQISTPVVLFVAERGLLRGQGPTFDPFEQEYADFGISKHLGLSPHIVYIEGTGHYDILSSSKLALELSNGAIAPGA</sequence>
<dbReference type="GO" id="GO:0004315">
    <property type="term" value="F:3-oxoacyl-[acyl-carrier-protein] synthase activity"/>
    <property type="evidence" value="ECO:0007669"/>
    <property type="project" value="InterPro"/>
</dbReference>
<dbReference type="InterPro" id="IPR020807">
    <property type="entry name" value="PKS_DH"/>
</dbReference>
<dbReference type="Pfam" id="PF02801">
    <property type="entry name" value="Ketoacyl-synt_C"/>
    <property type="match status" value="1"/>
</dbReference>
<dbReference type="PROSITE" id="PS00012">
    <property type="entry name" value="PHOSPHOPANTETHEINE"/>
    <property type="match status" value="1"/>
</dbReference>
<evidence type="ECO:0000256" key="2">
    <source>
        <dbReference type="ARBA" id="ARBA00022553"/>
    </source>
</evidence>
<dbReference type="Pfam" id="PF00550">
    <property type="entry name" value="PP-binding"/>
    <property type="match status" value="1"/>
</dbReference>
<dbReference type="InterPro" id="IPR036736">
    <property type="entry name" value="ACP-like_sf"/>
</dbReference>
<dbReference type="InterPro" id="IPR049900">
    <property type="entry name" value="PKS_mFAS_DH"/>
</dbReference>
<dbReference type="STRING" id="401625.A0A0P1BPX9"/>
<feature type="domain" description="Ketosynthase family 3 (KS3)" evidence="8">
    <location>
        <begin position="8"/>
        <end position="428"/>
    </location>
</feature>
<dbReference type="Gene3D" id="3.10.129.110">
    <property type="entry name" value="Polyketide synthase dehydratase"/>
    <property type="match status" value="1"/>
</dbReference>
<organism evidence="10 11">
    <name type="scientific">Ceraceosorus bombacis</name>
    <dbReference type="NCBI Taxonomy" id="401625"/>
    <lineage>
        <taxon>Eukaryota</taxon>
        <taxon>Fungi</taxon>
        <taxon>Dikarya</taxon>
        <taxon>Basidiomycota</taxon>
        <taxon>Ustilaginomycotina</taxon>
        <taxon>Exobasidiomycetes</taxon>
        <taxon>Ceraceosorales</taxon>
        <taxon>Ceraceosoraceae</taxon>
        <taxon>Ceraceosorus</taxon>
    </lineage>
</organism>
<evidence type="ECO:0000259" key="8">
    <source>
        <dbReference type="PROSITE" id="PS52004"/>
    </source>
</evidence>
<feature type="active site" description="Proton donor; for dehydratase activity" evidence="6">
    <location>
        <position position="1137"/>
    </location>
</feature>
<keyword evidence="2" id="KW-0597">Phosphoprotein</keyword>
<evidence type="ECO:0000259" key="9">
    <source>
        <dbReference type="PROSITE" id="PS52019"/>
    </source>
</evidence>
<reference evidence="10 11" key="1">
    <citation type="submission" date="2014-09" db="EMBL/GenBank/DDBJ databases">
        <authorList>
            <person name="Magalhaes I.L.F."/>
            <person name="Oliveira U."/>
            <person name="Santos F.R."/>
            <person name="Vidigal T.H.D.A."/>
            <person name="Brescovit A.D."/>
            <person name="Santos A.J."/>
        </authorList>
    </citation>
    <scope>NUCLEOTIDE SEQUENCE [LARGE SCALE GENOMIC DNA]</scope>
</reference>
<dbReference type="InterPro" id="IPR016035">
    <property type="entry name" value="Acyl_Trfase/lysoPLipase"/>
</dbReference>
<dbReference type="InterPro" id="IPR001227">
    <property type="entry name" value="Ac_transferase_dom_sf"/>
</dbReference>
<dbReference type="SUPFAM" id="SSF53901">
    <property type="entry name" value="Thiolase-like"/>
    <property type="match status" value="1"/>
</dbReference>
<dbReference type="SMART" id="SM00825">
    <property type="entry name" value="PKS_KS"/>
    <property type="match status" value="1"/>
</dbReference>
<dbReference type="InterPro" id="IPR009081">
    <property type="entry name" value="PP-bd_ACP"/>
</dbReference>
<dbReference type="InterPro" id="IPR049552">
    <property type="entry name" value="PKS_DH_N"/>
</dbReference>
<dbReference type="Pfam" id="PF21089">
    <property type="entry name" value="PKS_DH_N"/>
    <property type="match status" value="1"/>
</dbReference>
<evidence type="ECO:0000259" key="7">
    <source>
        <dbReference type="PROSITE" id="PS50075"/>
    </source>
</evidence>
<dbReference type="InterPro" id="IPR013968">
    <property type="entry name" value="PKS_KR"/>
</dbReference>
<evidence type="ECO:0000256" key="4">
    <source>
        <dbReference type="ARBA" id="ARBA00023026"/>
    </source>
</evidence>
<dbReference type="InterPro" id="IPR001031">
    <property type="entry name" value="Thioesterase"/>
</dbReference>
<dbReference type="PANTHER" id="PTHR43775:SF37">
    <property type="entry name" value="SI:DKEY-61P9.11"/>
    <property type="match status" value="1"/>
</dbReference>
<keyword evidence="1" id="KW-0596">Phosphopantetheine</keyword>
<feature type="domain" description="PKS/mFAS DH" evidence="9">
    <location>
        <begin position="930"/>
        <end position="1231"/>
    </location>
</feature>
<dbReference type="SUPFAM" id="SSF51735">
    <property type="entry name" value="NAD(P)-binding Rossmann-fold domains"/>
    <property type="match status" value="1"/>
</dbReference>
<evidence type="ECO:0000313" key="10">
    <source>
        <dbReference type="EMBL" id="CEH18635.1"/>
    </source>
</evidence>
<dbReference type="Gene3D" id="1.10.1200.10">
    <property type="entry name" value="ACP-like"/>
    <property type="match status" value="1"/>
</dbReference>
<dbReference type="InterPro" id="IPR014031">
    <property type="entry name" value="Ketoacyl_synth_C"/>
</dbReference>
<dbReference type="SMART" id="SM00822">
    <property type="entry name" value="PKS_KR"/>
    <property type="match status" value="1"/>
</dbReference>
<dbReference type="InterPro" id="IPR016039">
    <property type="entry name" value="Thiolase-like"/>
</dbReference>
<dbReference type="CDD" id="cd02440">
    <property type="entry name" value="AdoMet_MTases"/>
    <property type="match status" value="1"/>
</dbReference>
<dbReference type="Pfam" id="PF00698">
    <property type="entry name" value="Acyl_transf_1"/>
    <property type="match status" value="1"/>
</dbReference>